<accession>A0A0G8C2L3</accession>
<dbReference type="Pfam" id="PF18705">
    <property type="entry name" value="DUF5643"/>
    <property type="match status" value="1"/>
</dbReference>
<feature type="domain" description="DUF5643" evidence="3">
    <location>
        <begin position="227"/>
        <end position="324"/>
    </location>
</feature>
<dbReference type="Gene3D" id="2.60.40.1640">
    <property type="entry name" value="Conserved domain protein"/>
    <property type="match status" value="1"/>
</dbReference>
<gene>
    <name evidence="4" type="ORF">B4147_4996</name>
</gene>
<evidence type="ECO:0008006" key="6">
    <source>
        <dbReference type="Google" id="ProtNLM"/>
    </source>
</evidence>
<reference evidence="4 5" key="1">
    <citation type="journal article" date="2015" name="Genome Announc.">
        <title>Next-Generation Whole-Genome Sequencing of Eight Strains of Bacillus cereus, Isolated from Food.</title>
        <authorList>
            <person name="Krawczyk A.O."/>
            <person name="de Jong A."/>
            <person name="Eijlander R.T."/>
            <person name="Berendsen E.M."/>
            <person name="Holsappel S."/>
            <person name="Wells-Bennik M.H."/>
            <person name="Kuipers O.P."/>
        </authorList>
    </citation>
    <scope>NUCLEOTIDE SEQUENCE [LARGE SCALE GENOMIC DNA]</scope>
    <source>
        <strain evidence="4 5">B4147</strain>
    </source>
</reference>
<sequence>MKDPYEMLNDMKMDENEYEEVNLTHIEKQKIKKRVRKKINKNKAHTKRNVAIVTSAAALFIMMMTVDMRRMIADIPLIGSKMEDYVNSRGEPLKEYKTTIGQTVYDNGVEVRLDEVMIDEGQIIVNSTFKSSRINLEGSYPSPDIYINGKQLNGSGSGGDKKINEYTYTFFSNIDLKDDEMNPLEIRGECDVQVVYRDISLKKGNSTWKGEWGFSFKTSGDKIKAETKTIPIHKHFKLENGQKIEVEDLKVSPISAKLNYKMLNGTKLEVKFIAKDQEGKELIPHSGLTLSKNSYWRFEKLEDNVTKIILTPVLTSGEEGEKKTNYRKVLTEEEFEVVIKE</sequence>
<proteinExistence type="predicted"/>
<dbReference type="InterPro" id="IPR040680">
    <property type="entry name" value="DUF5643"/>
</dbReference>
<feature type="domain" description="DUF4179" evidence="2">
    <location>
        <begin position="46"/>
        <end position="131"/>
    </location>
</feature>
<keyword evidence="1" id="KW-0472">Membrane</keyword>
<dbReference type="Proteomes" id="UP000035350">
    <property type="component" value="Unassembled WGS sequence"/>
</dbReference>
<dbReference type="RefSeq" id="WP_046958753.1">
    <property type="nucleotide sequence ID" value="NZ_CP036101.1"/>
</dbReference>
<evidence type="ECO:0000256" key="1">
    <source>
        <dbReference type="SAM" id="Phobius"/>
    </source>
</evidence>
<keyword evidence="1" id="KW-1133">Transmembrane helix</keyword>
<dbReference type="Pfam" id="PF13786">
    <property type="entry name" value="DUF4179"/>
    <property type="match status" value="1"/>
</dbReference>
<dbReference type="PATRIC" id="fig|1396.433.peg.3638"/>
<dbReference type="AlphaFoldDB" id="A0A0G8C2L3"/>
<evidence type="ECO:0000313" key="4">
    <source>
        <dbReference type="EMBL" id="KKZ94057.1"/>
    </source>
</evidence>
<dbReference type="EMBL" id="LCYN01000029">
    <property type="protein sequence ID" value="KKZ94057.1"/>
    <property type="molecule type" value="Genomic_DNA"/>
</dbReference>
<dbReference type="InterPro" id="IPR025436">
    <property type="entry name" value="DUF4179"/>
</dbReference>
<dbReference type="Gene3D" id="2.60.40.1630">
    <property type="entry name" value="bacillus anthracis domain"/>
    <property type="match status" value="1"/>
</dbReference>
<keyword evidence="1" id="KW-0812">Transmembrane</keyword>
<reference evidence="5" key="2">
    <citation type="submission" date="2015-04" db="EMBL/GenBank/DDBJ databases">
        <title>Draft Genome Sequences of Eight Spore-Forming Food Isolates of Bacillus cereus Genome sequencing.</title>
        <authorList>
            <person name="Krawcyk A.O."/>
            <person name="de Jong A."/>
            <person name="Eijlander R.T."/>
            <person name="Berendsen E.M."/>
            <person name="Holsappel S."/>
            <person name="Wells-Bennik M."/>
            <person name="Kuipers O.P."/>
        </authorList>
    </citation>
    <scope>NUCLEOTIDE SEQUENCE [LARGE SCALE GENOMIC DNA]</scope>
    <source>
        <strain evidence="5">B4147</strain>
    </source>
</reference>
<name>A0A0G8C2L3_9BACI</name>
<evidence type="ECO:0000313" key="5">
    <source>
        <dbReference type="Proteomes" id="UP000035350"/>
    </source>
</evidence>
<feature type="transmembrane region" description="Helical" evidence="1">
    <location>
        <begin position="49"/>
        <end position="66"/>
    </location>
</feature>
<comment type="caution">
    <text evidence="4">The sequence shown here is derived from an EMBL/GenBank/DDBJ whole genome shotgun (WGS) entry which is preliminary data.</text>
</comment>
<evidence type="ECO:0000259" key="2">
    <source>
        <dbReference type="Pfam" id="PF13786"/>
    </source>
</evidence>
<protein>
    <recommendedName>
        <fullName evidence="6">DUF4179 domain-containing protein</fullName>
    </recommendedName>
</protein>
<evidence type="ECO:0000259" key="3">
    <source>
        <dbReference type="Pfam" id="PF18705"/>
    </source>
</evidence>
<organism evidence="4 5">
    <name type="scientific">Bacillus wiedmannii</name>
    <dbReference type="NCBI Taxonomy" id="1890302"/>
    <lineage>
        <taxon>Bacteria</taxon>
        <taxon>Bacillati</taxon>
        <taxon>Bacillota</taxon>
        <taxon>Bacilli</taxon>
        <taxon>Bacillales</taxon>
        <taxon>Bacillaceae</taxon>
        <taxon>Bacillus</taxon>
        <taxon>Bacillus cereus group</taxon>
    </lineage>
</organism>